<feature type="compositionally biased region" description="Polar residues" evidence="1">
    <location>
        <begin position="528"/>
        <end position="538"/>
    </location>
</feature>
<reference evidence="2 3" key="1">
    <citation type="submission" date="2019-02" db="EMBL/GenBank/DDBJ databases">
        <title>Genome sequencing of the rare red list fungi Antrodiella citrinella (Flaviporus citrinellus).</title>
        <authorList>
            <person name="Buettner E."/>
            <person name="Kellner H."/>
        </authorList>
    </citation>
    <scope>NUCLEOTIDE SEQUENCE [LARGE SCALE GENOMIC DNA]</scope>
    <source>
        <strain evidence="2 3">DSM 108506</strain>
    </source>
</reference>
<organism evidence="2 3">
    <name type="scientific">Antrodiella citrinella</name>
    <dbReference type="NCBI Taxonomy" id="2447956"/>
    <lineage>
        <taxon>Eukaryota</taxon>
        <taxon>Fungi</taxon>
        <taxon>Dikarya</taxon>
        <taxon>Basidiomycota</taxon>
        <taxon>Agaricomycotina</taxon>
        <taxon>Agaricomycetes</taxon>
        <taxon>Polyporales</taxon>
        <taxon>Steccherinaceae</taxon>
        <taxon>Antrodiella</taxon>
    </lineage>
</organism>
<dbReference type="OrthoDB" id="5876363at2759"/>
<dbReference type="InterPro" id="IPR052819">
    <property type="entry name" value="Chromatin_regulatory_protein"/>
</dbReference>
<dbReference type="PANTHER" id="PTHR47636">
    <property type="entry name" value="TRANSCRIPTIONAL REGULATORY PROTEIN RCO1"/>
    <property type="match status" value="1"/>
</dbReference>
<comment type="caution">
    <text evidence="2">The sequence shown here is derived from an EMBL/GenBank/DDBJ whole genome shotgun (WGS) entry which is preliminary data.</text>
</comment>
<feature type="compositionally biased region" description="Polar residues" evidence="1">
    <location>
        <begin position="584"/>
        <end position="593"/>
    </location>
</feature>
<feature type="region of interest" description="Disordered" evidence="1">
    <location>
        <begin position="1"/>
        <end position="58"/>
    </location>
</feature>
<feature type="region of interest" description="Disordered" evidence="1">
    <location>
        <begin position="326"/>
        <end position="346"/>
    </location>
</feature>
<feature type="compositionally biased region" description="Low complexity" evidence="1">
    <location>
        <begin position="513"/>
        <end position="524"/>
    </location>
</feature>
<sequence>MPLDDDDIMMISRSNSVPNGDLTPNGESFQNADEDSSASTAKRPRRDKGKGKEREAAVRVKEEPGMTILQDSLAVNPPPKPPASLKFMAPLFAQLQSTIPHEFQLPGDIRTFFKDVAMSNRGGYVDSSELKPPRLNRHGQLEDRDPYRLKDRNGDPRPKKRVPRGVQPIEISRPGEFNNGNIEVIHPEVSVAPAVPVKMNVDEVLINGRRYRVPEKIITMDFWNKTRRRENIREDDNSSAMSSPLTSLSSLDEMEEVSVPHPQPGLFNVDELKAALFLINLHSKAPSIPRPNGVVPVASSSKPVASSSTLAPPIRIKEEPDLHVNGLLSRAEPPPKRAKRVSTRTPRAIPLAATATASKSLRSSARVQAAAAKKVFETEYDSSATPDSHTAIAPPPRPKSSQKISALIPQPNGVTAGSSSSHQLADVGGSASAPVGRAKRARQPRRKPSPVRTSKVVSLNGNAAAASTSALESASHDEGTGGWGFTDTAKKPAPSSSRNRSHPKPITPSVDKPAVVTPVTPVVAGSSKPANAPTSTPSLKIRLPRLSSLNSPILASSATTSSADKASTASRARTSRSRRPYDRPNSNSTSHDGPSSGIDGVMLPPV</sequence>
<dbReference type="Proteomes" id="UP000308730">
    <property type="component" value="Unassembled WGS sequence"/>
</dbReference>
<keyword evidence="3" id="KW-1185">Reference proteome</keyword>
<feature type="region of interest" description="Disordered" evidence="1">
    <location>
        <begin position="123"/>
        <end position="173"/>
    </location>
</feature>
<dbReference type="AlphaFoldDB" id="A0A4V6S1X1"/>
<feature type="region of interest" description="Disordered" evidence="1">
    <location>
        <begin position="377"/>
        <end position="606"/>
    </location>
</feature>
<feature type="compositionally biased region" description="Low complexity" evidence="1">
    <location>
        <begin position="463"/>
        <end position="473"/>
    </location>
</feature>
<accession>A0A4V6S1X1</accession>
<feature type="compositionally biased region" description="Basic and acidic residues" evidence="1">
    <location>
        <begin position="139"/>
        <end position="157"/>
    </location>
</feature>
<dbReference type="GO" id="GO:0032221">
    <property type="term" value="C:Rpd3S complex"/>
    <property type="evidence" value="ECO:0007669"/>
    <property type="project" value="TreeGrafter"/>
</dbReference>
<feature type="compositionally biased region" description="Low complexity" evidence="1">
    <location>
        <begin position="555"/>
        <end position="572"/>
    </location>
</feature>
<protein>
    <submittedName>
        <fullName evidence="2">Uncharacterized protein</fullName>
    </submittedName>
</protein>
<feature type="compositionally biased region" description="Basic residues" evidence="1">
    <location>
        <begin position="437"/>
        <end position="449"/>
    </location>
</feature>
<proteinExistence type="predicted"/>
<evidence type="ECO:0000313" key="2">
    <source>
        <dbReference type="EMBL" id="THH31753.1"/>
    </source>
</evidence>
<gene>
    <name evidence="2" type="ORF">EUX98_g2428</name>
</gene>
<name>A0A4V6S1X1_9APHY</name>
<dbReference type="GO" id="GO:0006357">
    <property type="term" value="P:regulation of transcription by RNA polymerase II"/>
    <property type="evidence" value="ECO:0007669"/>
    <property type="project" value="TreeGrafter"/>
</dbReference>
<evidence type="ECO:0000256" key="1">
    <source>
        <dbReference type="SAM" id="MobiDB-lite"/>
    </source>
</evidence>
<dbReference type="PANTHER" id="PTHR47636:SF1">
    <property type="entry name" value="TRANSCRIPTIONAL REGULATORY PROTEIN RCO1"/>
    <property type="match status" value="1"/>
</dbReference>
<evidence type="ECO:0000313" key="3">
    <source>
        <dbReference type="Proteomes" id="UP000308730"/>
    </source>
</evidence>
<dbReference type="EMBL" id="SGPM01000038">
    <property type="protein sequence ID" value="THH31753.1"/>
    <property type="molecule type" value="Genomic_DNA"/>
</dbReference>
<feature type="compositionally biased region" description="Polar residues" evidence="1">
    <location>
        <begin position="412"/>
        <end position="423"/>
    </location>
</feature>
<feature type="compositionally biased region" description="Polar residues" evidence="1">
    <location>
        <begin position="451"/>
        <end position="461"/>
    </location>
</feature>